<keyword evidence="3" id="KW-0285">Flavoprotein</keyword>
<name>G0R679_ICHMU</name>
<evidence type="ECO:0000256" key="3">
    <source>
        <dbReference type="ARBA" id="ARBA00022630"/>
    </source>
</evidence>
<feature type="domain" description="Pyridine nucleotide-disulphide oxidoreductase dimerisation" evidence="8">
    <location>
        <begin position="355"/>
        <end position="401"/>
    </location>
</feature>
<dbReference type="PRINTS" id="PR00368">
    <property type="entry name" value="FADPNR"/>
</dbReference>
<reference evidence="10 11" key="1">
    <citation type="submission" date="2011-07" db="EMBL/GenBank/DDBJ databases">
        <authorList>
            <person name="Coyne R."/>
            <person name="Brami D."/>
            <person name="Johnson J."/>
            <person name="Hostetler J."/>
            <person name="Hannick L."/>
            <person name="Clark T."/>
            <person name="Cassidy-Hanley D."/>
            <person name="Inman J."/>
        </authorList>
    </citation>
    <scope>NUCLEOTIDE SEQUENCE [LARGE SCALE GENOMIC DNA]</scope>
    <source>
        <strain evidence="10 11">G5</strain>
    </source>
</reference>
<evidence type="ECO:0000259" key="8">
    <source>
        <dbReference type="Pfam" id="PF02852"/>
    </source>
</evidence>
<dbReference type="InterPro" id="IPR036188">
    <property type="entry name" value="FAD/NAD-bd_sf"/>
</dbReference>
<protein>
    <submittedName>
        <fullName evidence="10">Thioredoxin and glutathione reductase family protein, putative</fullName>
        <ecNumber evidence="10">1.8.1.7</ecNumber>
    </submittedName>
</protein>
<evidence type="ECO:0000259" key="9">
    <source>
        <dbReference type="Pfam" id="PF07992"/>
    </source>
</evidence>
<dbReference type="EMBL" id="GL984390">
    <property type="protein sequence ID" value="EGR27043.1"/>
    <property type="molecule type" value="Genomic_DNA"/>
</dbReference>
<accession>G0R679</accession>
<dbReference type="RefSeq" id="XP_004023927.1">
    <property type="nucleotide sequence ID" value="XM_004023878.1"/>
</dbReference>
<organism evidence="10 11">
    <name type="scientific">Ichthyophthirius multifiliis</name>
    <name type="common">White spot disease agent</name>
    <name type="synonym">Ich</name>
    <dbReference type="NCBI Taxonomy" id="5932"/>
    <lineage>
        <taxon>Eukaryota</taxon>
        <taxon>Sar</taxon>
        <taxon>Alveolata</taxon>
        <taxon>Ciliophora</taxon>
        <taxon>Intramacronucleata</taxon>
        <taxon>Oligohymenophorea</taxon>
        <taxon>Hymenostomatida</taxon>
        <taxon>Ophryoglenina</taxon>
        <taxon>Ichthyophthirius</taxon>
    </lineage>
</organism>
<dbReference type="PANTHER" id="PTHR42737:SF7">
    <property type="entry name" value="THIOREDOXIN-DISULFIDE REDUCTASE"/>
    <property type="match status" value="1"/>
</dbReference>
<evidence type="ECO:0000256" key="6">
    <source>
        <dbReference type="ARBA" id="ARBA00023157"/>
    </source>
</evidence>
<dbReference type="GO" id="GO:0034599">
    <property type="term" value="P:cellular response to oxidative stress"/>
    <property type="evidence" value="ECO:0007669"/>
    <property type="project" value="TreeGrafter"/>
</dbReference>
<keyword evidence="11" id="KW-1185">Reference proteome</keyword>
<dbReference type="SUPFAM" id="SSF51905">
    <property type="entry name" value="FAD/NAD(P)-binding domain"/>
    <property type="match status" value="1"/>
</dbReference>
<dbReference type="SUPFAM" id="SSF55424">
    <property type="entry name" value="FAD/NAD-linked reductases, dimerisation (C-terminal) domain"/>
    <property type="match status" value="1"/>
</dbReference>
<keyword evidence="6" id="KW-1015">Disulfide bond</keyword>
<dbReference type="Pfam" id="PF02852">
    <property type="entry name" value="Pyr_redox_dim"/>
    <property type="match status" value="1"/>
</dbReference>
<dbReference type="Gene3D" id="3.50.50.60">
    <property type="entry name" value="FAD/NAD(P)-binding domain"/>
    <property type="match status" value="2"/>
</dbReference>
<dbReference type="Gene3D" id="3.30.390.30">
    <property type="match status" value="1"/>
</dbReference>
<dbReference type="eggNOG" id="KOG4716">
    <property type="taxonomic scope" value="Eukaryota"/>
</dbReference>
<keyword evidence="5 10" id="KW-0560">Oxidoreductase</keyword>
<dbReference type="Pfam" id="PF07992">
    <property type="entry name" value="Pyr_redox_2"/>
    <property type="match status" value="1"/>
</dbReference>
<dbReference type="GO" id="GO:0006749">
    <property type="term" value="P:glutathione metabolic process"/>
    <property type="evidence" value="ECO:0007669"/>
    <property type="project" value="TreeGrafter"/>
</dbReference>
<dbReference type="OMA" id="MPTKYDL"/>
<dbReference type="GeneID" id="14903084"/>
<dbReference type="GO" id="GO:0004362">
    <property type="term" value="F:glutathione-disulfide reductase (NADPH) activity"/>
    <property type="evidence" value="ECO:0007669"/>
    <property type="project" value="UniProtKB-EC"/>
</dbReference>
<dbReference type="PRINTS" id="PR00411">
    <property type="entry name" value="PNDRDTASEI"/>
</dbReference>
<dbReference type="InParanoid" id="G0R679"/>
<dbReference type="FunFam" id="3.50.50.60:FF:000012">
    <property type="entry name" value="Thioredoxin reductase 1, cytoplasmic"/>
    <property type="match status" value="1"/>
</dbReference>
<evidence type="ECO:0000256" key="5">
    <source>
        <dbReference type="ARBA" id="ARBA00023002"/>
    </source>
</evidence>
<dbReference type="InterPro" id="IPR023753">
    <property type="entry name" value="FAD/NAD-binding_dom"/>
</dbReference>
<dbReference type="AlphaFoldDB" id="G0R679"/>
<proteinExistence type="inferred from homology"/>
<sequence>MHTHKCDYDFFVIGGGCGGLSFAQEACQFGAKGAIADFVYPSPQGNKWGLGGTNLNVGSIAKKFMHIAAQNGELHNQYVNMGYGDVDQKSNHEWKKLISRIQNYIKNTSWQYKIDLQNQEVKYYNAFASIIEKNKIELKYKNGDIEKVTAKFIIIAVGSRPKYLDVEGSPQHVITSDDLFQQENPPNKTLIVGASYVALETAGFLNSFGYNVSVMVRSKILRGFDQEIASKIETHYKNHGIRFIKYSTINKIVLQIGSDKKVYYKKQEQSYLNEESFDTIILAIGREAQTKRLNLDKINLKIKNNGKIICNEDDSTSVDGIFAIGDCVYKRPMLGSTAKKQVNCQQEDFLMGNRNLLVGLHYLGPHAGEVVQGYALAFLLNGTKEDFDKAAGIHPTSSEEFIGMKQFKGSGKMAKESGC</sequence>
<dbReference type="GO" id="GO:0050660">
    <property type="term" value="F:flavin adenine dinucleotide binding"/>
    <property type="evidence" value="ECO:0007669"/>
    <property type="project" value="InterPro"/>
</dbReference>
<evidence type="ECO:0000256" key="2">
    <source>
        <dbReference type="ARBA" id="ARBA00007532"/>
    </source>
</evidence>
<feature type="domain" description="FAD/NAD(P)-binding" evidence="9">
    <location>
        <begin position="8"/>
        <end position="341"/>
    </location>
</feature>
<comment type="similarity">
    <text evidence="2">Belongs to the class-I pyridine nucleotide-disulfide oxidoreductase family.</text>
</comment>
<evidence type="ECO:0000256" key="1">
    <source>
        <dbReference type="ARBA" id="ARBA00001974"/>
    </source>
</evidence>
<dbReference type="GO" id="GO:0005829">
    <property type="term" value="C:cytosol"/>
    <property type="evidence" value="ECO:0007669"/>
    <property type="project" value="TreeGrafter"/>
</dbReference>
<dbReference type="PANTHER" id="PTHR42737">
    <property type="entry name" value="GLUTATHIONE REDUCTASE"/>
    <property type="match status" value="1"/>
</dbReference>
<dbReference type="GO" id="GO:0045454">
    <property type="term" value="P:cell redox homeostasis"/>
    <property type="evidence" value="ECO:0007669"/>
    <property type="project" value="InterPro"/>
</dbReference>
<dbReference type="Proteomes" id="UP000008983">
    <property type="component" value="Unassembled WGS sequence"/>
</dbReference>
<gene>
    <name evidence="10" type="ORF">IMG5_202810</name>
</gene>
<dbReference type="OrthoDB" id="5956163at2759"/>
<evidence type="ECO:0000256" key="4">
    <source>
        <dbReference type="ARBA" id="ARBA00022827"/>
    </source>
</evidence>
<keyword evidence="7" id="KW-0676">Redox-active center</keyword>
<dbReference type="InterPro" id="IPR004099">
    <property type="entry name" value="Pyr_nucl-diS_OxRdtase_dimer"/>
</dbReference>
<evidence type="ECO:0000313" key="10">
    <source>
        <dbReference type="EMBL" id="EGR27043.1"/>
    </source>
</evidence>
<dbReference type="InterPro" id="IPR016156">
    <property type="entry name" value="FAD/NAD-linked_Rdtase_dimer_sf"/>
</dbReference>
<keyword evidence="4" id="KW-0274">FAD</keyword>
<evidence type="ECO:0000313" key="11">
    <source>
        <dbReference type="Proteomes" id="UP000008983"/>
    </source>
</evidence>
<dbReference type="STRING" id="857967.G0R679"/>
<evidence type="ECO:0000256" key="7">
    <source>
        <dbReference type="ARBA" id="ARBA00023284"/>
    </source>
</evidence>
<comment type="cofactor">
    <cofactor evidence="1">
        <name>FAD</name>
        <dbReference type="ChEBI" id="CHEBI:57692"/>
    </cofactor>
</comment>
<dbReference type="InterPro" id="IPR046952">
    <property type="entry name" value="GSHR/TRXR-like"/>
</dbReference>
<dbReference type="EC" id="1.8.1.7" evidence="10"/>